<protein>
    <recommendedName>
        <fullName evidence="3">Secreted protein</fullName>
    </recommendedName>
</protein>
<name>G8QZQ9_OWEHD</name>
<proteinExistence type="predicted"/>
<dbReference type="KEGG" id="oho:Oweho_0485"/>
<sequence>MKEIVSIFLAFQVLLSSMSFNIGMHFCGDKLQSFSLFDKATPCEHAVNKEASSCPFHANMSPSKKKGCCDDKEVKIEGQEHETTLSSSVLDFSPDFKFIAAFVISYSQLYSVDAGLSSKFHNYKPPLIRVDIPVFIQTFLI</sequence>
<dbReference type="Pfam" id="PF26622">
    <property type="entry name" value="DUF8199"/>
    <property type="match status" value="1"/>
</dbReference>
<evidence type="ECO:0008006" key="3">
    <source>
        <dbReference type="Google" id="ProtNLM"/>
    </source>
</evidence>
<dbReference type="InterPro" id="IPR058060">
    <property type="entry name" value="HYC_CC_PP"/>
</dbReference>
<dbReference type="EMBL" id="CP003156">
    <property type="protein sequence ID" value="AEV31503.1"/>
    <property type="molecule type" value="Genomic_DNA"/>
</dbReference>
<dbReference type="OrthoDB" id="1493875at2"/>
<dbReference type="NCBIfam" id="NF047658">
    <property type="entry name" value="HYC_CC_PP"/>
    <property type="match status" value="1"/>
</dbReference>
<dbReference type="AlphaFoldDB" id="G8QZQ9"/>
<accession>G8QZQ9</accession>
<reference evidence="1 2" key="1">
    <citation type="journal article" date="2012" name="Stand. Genomic Sci.">
        <title>Genome sequence of the orange-pigmented seawater bacterium Owenweeksia hongkongensis type strain (UST20020801(T)).</title>
        <authorList>
            <person name="Riedel T."/>
            <person name="Held B."/>
            <person name="Nolan M."/>
            <person name="Lucas S."/>
            <person name="Lapidus A."/>
            <person name="Tice H."/>
            <person name="Del Rio T.G."/>
            <person name="Cheng J.F."/>
            <person name="Han C."/>
            <person name="Tapia R."/>
            <person name="Goodwin L.A."/>
            <person name="Pitluck S."/>
            <person name="Liolios K."/>
            <person name="Mavromatis K."/>
            <person name="Pagani I."/>
            <person name="Ivanova N."/>
            <person name="Mikhailova N."/>
            <person name="Pati A."/>
            <person name="Chen A."/>
            <person name="Palaniappan K."/>
            <person name="Rohde M."/>
            <person name="Tindall B.J."/>
            <person name="Detter J.C."/>
            <person name="Goker M."/>
            <person name="Woyke T."/>
            <person name="Bristow J."/>
            <person name="Eisen J.A."/>
            <person name="Markowitz V."/>
            <person name="Hugenholtz P."/>
            <person name="Klenk H.P."/>
            <person name="Kyrpides N.C."/>
        </authorList>
    </citation>
    <scope>NUCLEOTIDE SEQUENCE</scope>
    <source>
        <strain evidence="2">DSM 17368 / JCM 12287 / NRRL B-23963</strain>
    </source>
</reference>
<dbReference type="STRING" id="926562.Oweho_0485"/>
<gene>
    <name evidence="1" type="ordered locus">Oweho_0485</name>
</gene>
<dbReference type="InterPro" id="IPR058512">
    <property type="entry name" value="DUF8199"/>
</dbReference>
<evidence type="ECO:0000313" key="2">
    <source>
        <dbReference type="Proteomes" id="UP000005631"/>
    </source>
</evidence>
<dbReference type="Proteomes" id="UP000005631">
    <property type="component" value="Chromosome"/>
</dbReference>
<organism evidence="1 2">
    <name type="scientific">Owenweeksia hongkongensis (strain DSM 17368 / CIP 108786 / JCM 12287 / NRRL B-23963 / UST20020801)</name>
    <dbReference type="NCBI Taxonomy" id="926562"/>
    <lineage>
        <taxon>Bacteria</taxon>
        <taxon>Pseudomonadati</taxon>
        <taxon>Bacteroidota</taxon>
        <taxon>Flavobacteriia</taxon>
        <taxon>Flavobacteriales</taxon>
        <taxon>Owenweeksiaceae</taxon>
        <taxon>Owenweeksia</taxon>
    </lineage>
</organism>
<evidence type="ECO:0000313" key="1">
    <source>
        <dbReference type="EMBL" id="AEV31503.1"/>
    </source>
</evidence>
<dbReference type="RefSeq" id="WP_014200864.1">
    <property type="nucleotide sequence ID" value="NC_016599.1"/>
</dbReference>
<dbReference type="HOGENOM" id="CLU_151284_0_1_10"/>
<keyword evidence="2" id="KW-1185">Reference proteome</keyword>